<evidence type="ECO:0000313" key="3">
    <source>
        <dbReference type="Proteomes" id="UP000604046"/>
    </source>
</evidence>
<feature type="compositionally biased region" description="Polar residues" evidence="1">
    <location>
        <begin position="1"/>
        <end position="10"/>
    </location>
</feature>
<proteinExistence type="predicted"/>
<evidence type="ECO:0000313" key="2">
    <source>
        <dbReference type="EMBL" id="CAE7406266.1"/>
    </source>
</evidence>
<feature type="compositionally biased region" description="Acidic residues" evidence="1">
    <location>
        <begin position="81"/>
        <end position="91"/>
    </location>
</feature>
<sequence length="328" mass="36024">AQSQWTAKDSWQSDKWKGQSWKQGDWQQKNRWPQKKGGGDKEKWPKGWNKWERDEKAPGEGQAATSGIPLTFGRSSTDPLDLPDAEEATEEDLARQAQRDVEREDQAYSASVWKDAIERAHLSADRPPSARELVQMGRIKDSWSMTWTQARGEVSADSVEACKKALNEDGKLRAMRTRMPGAEGIIVSTMITGPSYAKCEDHRHDLVMAHGTGFVHAVGIGLHGEVCPNDSKPDDYPSFGFSGRGTLEAPDPSTIEAAFQKTAAHSKGQQGVIFVYQGELEKPTHTTEGGVAVMMAAVKDVGSARSGQHIILHPKHAILRAIGCTWPA</sequence>
<feature type="compositionally biased region" description="Polar residues" evidence="1">
    <location>
        <begin position="20"/>
        <end position="31"/>
    </location>
</feature>
<reference evidence="2" key="1">
    <citation type="submission" date="2021-02" db="EMBL/GenBank/DDBJ databases">
        <authorList>
            <person name="Dougan E. K."/>
            <person name="Rhodes N."/>
            <person name="Thang M."/>
            <person name="Chan C."/>
        </authorList>
    </citation>
    <scope>NUCLEOTIDE SEQUENCE</scope>
</reference>
<dbReference type="OrthoDB" id="10612208at2759"/>
<feature type="non-terminal residue" evidence="2">
    <location>
        <position position="1"/>
    </location>
</feature>
<comment type="caution">
    <text evidence="2">The sequence shown here is derived from an EMBL/GenBank/DDBJ whole genome shotgun (WGS) entry which is preliminary data.</text>
</comment>
<feature type="compositionally biased region" description="Basic and acidic residues" evidence="1">
    <location>
        <begin position="92"/>
        <end position="106"/>
    </location>
</feature>
<dbReference type="AlphaFoldDB" id="A0A812QW36"/>
<accession>A0A812QW36</accession>
<feature type="compositionally biased region" description="Basic and acidic residues" evidence="1">
    <location>
        <begin position="37"/>
        <end position="58"/>
    </location>
</feature>
<keyword evidence="3" id="KW-1185">Reference proteome</keyword>
<protein>
    <submittedName>
        <fullName evidence="2">Uncharacterized protein</fullName>
    </submittedName>
</protein>
<evidence type="ECO:0000256" key="1">
    <source>
        <dbReference type="SAM" id="MobiDB-lite"/>
    </source>
</evidence>
<feature type="region of interest" description="Disordered" evidence="1">
    <location>
        <begin position="1"/>
        <end position="106"/>
    </location>
</feature>
<dbReference type="Proteomes" id="UP000604046">
    <property type="component" value="Unassembled WGS sequence"/>
</dbReference>
<organism evidence="2 3">
    <name type="scientific">Symbiodinium natans</name>
    <dbReference type="NCBI Taxonomy" id="878477"/>
    <lineage>
        <taxon>Eukaryota</taxon>
        <taxon>Sar</taxon>
        <taxon>Alveolata</taxon>
        <taxon>Dinophyceae</taxon>
        <taxon>Suessiales</taxon>
        <taxon>Symbiodiniaceae</taxon>
        <taxon>Symbiodinium</taxon>
    </lineage>
</organism>
<gene>
    <name evidence="2" type="ORF">SNAT2548_LOCUS22097</name>
</gene>
<dbReference type="EMBL" id="CAJNDS010002275">
    <property type="protein sequence ID" value="CAE7406266.1"/>
    <property type="molecule type" value="Genomic_DNA"/>
</dbReference>
<name>A0A812QW36_9DINO</name>